<evidence type="ECO:0000313" key="2">
    <source>
        <dbReference type="Proteomes" id="UP000504611"/>
    </source>
</evidence>
<evidence type="ECO:0000256" key="1">
    <source>
        <dbReference type="SAM" id="Coils"/>
    </source>
</evidence>
<dbReference type="Proteomes" id="UP000504611">
    <property type="component" value="Unplaced"/>
</dbReference>
<dbReference type="GO" id="GO:0072383">
    <property type="term" value="P:plus-end-directed vesicle transport along microtubule"/>
    <property type="evidence" value="ECO:0007669"/>
    <property type="project" value="TreeGrafter"/>
</dbReference>
<dbReference type="InterPro" id="IPR013083">
    <property type="entry name" value="Znf_RING/FYVE/PHD"/>
</dbReference>
<evidence type="ECO:0000313" key="3">
    <source>
        <dbReference type="RefSeq" id="XP_010779284.1"/>
    </source>
</evidence>
<dbReference type="KEGG" id="ncc:104953935"/>
<dbReference type="AlphaFoldDB" id="A0A6I9NNR4"/>
<feature type="coiled-coil region" evidence="1">
    <location>
        <begin position="26"/>
        <end position="53"/>
    </location>
</feature>
<dbReference type="InterPro" id="IPR011011">
    <property type="entry name" value="Znf_FYVE_PHD"/>
</dbReference>
<dbReference type="GO" id="GO:0005764">
    <property type="term" value="C:lysosome"/>
    <property type="evidence" value="ECO:0007669"/>
    <property type="project" value="TreeGrafter"/>
</dbReference>
<dbReference type="RefSeq" id="XP_010779284.1">
    <property type="nucleotide sequence ID" value="XM_010780982.1"/>
</dbReference>
<reference evidence="3" key="1">
    <citation type="submission" date="2025-08" db="UniProtKB">
        <authorList>
            <consortium name="RefSeq"/>
        </authorList>
    </citation>
    <scope>IDENTIFICATION</scope>
    <source>
        <tissue evidence="3">Muscle</tissue>
    </source>
</reference>
<keyword evidence="2" id="KW-1185">Reference proteome</keyword>
<dbReference type="OrthoDB" id="660555at2759"/>
<keyword evidence="1" id="KW-0175">Coiled coil</keyword>
<organism evidence="2 3">
    <name type="scientific">Notothenia coriiceps</name>
    <name type="common">black rockcod</name>
    <dbReference type="NCBI Taxonomy" id="8208"/>
    <lineage>
        <taxon>Eukaryota</taxon>
        <taxon>Metazoa</taxon>
        <taxon>Chordata</taxon>
        <taxon>Craniata</taxon>
        <taxon>Vertebrata</taxon>
        <taxon>Euteleostomi</taxon>
        <taxon>Actinopterygii</taxon>
        <taxon>Neopterygii</taxon>
        <taxon>Teleostei</taxon>
        <taxon>Neoteleostei</taxon>
        <taxon>Acanthomorphata</taxon>
        <taxon>Eupercaria</taxon>
        <taxon>Perciformes</taxon>
        <taxon>Notothenioidei</taxon>
        <taxon>Nototheniidae</taxon>
        <taxon>Notothenia</taxon>
    </lineage>
</organism>
<name>A0A6I9NNR4_9TELE</name>
<dbReference type="PANTHER" id="PTHR46753">
    <property type="entry name" value="FYVE AND COILED-COIL DOMAIN-CONTAINING PROTEIN 1"/>
    <property type="match status" value="1"/>
</dbReference>
<dbReference type="SUPFAM" id="SSF57903">
    <property type="entry name" value="FYVE/PHD zinc finger"/>
    <property type="match status" value="1"/>
</dbReference>
<dbReference type="GeneID" id="104953935"/>
<dbReference type="Gene3D" id="3.30.40.10">
    <property type="entry name" value="Zinc/RING finger domain, C3HC4 (zinc finger)"/>
    <property type="match status" value="1"/>
</dbReference>
<dbReference type="GO" id="GO:0005776">
    <property type="term" value="C:autophagosome"/>
    <property type="evidence" value="ECO:0007669"/>
    <property type="project" value="TreeGrafter"/>
</dbReference>
<proteinExistence type="predicted"/>
<accession>A0A6I9NNR4</accession>
<gene>
    <name evidence="3" type="primary">LOC104953935</name>
</gene>
<protein>
    <submittedName>
        <fullName evidence="3">FYVE and coiled-coil domain-containing protein 1-like</fullName>
    </submittedName>
</protein>
<dbReference type="GO" id="GO:0005770">
    <property type="term" value="C:late endosome"/>
    <property type="evidence" value="ECO:0007669"/>
    <property type="project" value="TreeGrafter"/>
</dbReference>
<dbReference type="PANTHER" id="PTHR46753:SF2">
    <property type="entry name" value="FYVE AND COILED-COIL DOMAIN-CONTAINING PROTEIN 1"/>
    <property type="match status" value="1"/>
</dbReference>
<feature type="non-terminal residue" evidence="3">
    <location>
        <position position="154"/>
    </location>
</feature>
<sequence length="154" mass="18097">MHVLLIFLKALNEQYLNLTGEKDAHITQTETNIRESESEIQQLRDAVTSAEEAHLAAQKLCEDLRQKLITTEADRANQSMKMTAEIDDLNRTKGNLGERLIELIRDKDALWQKSDALEFEQKMRAEEHWWSDKETTNCLDCKGQFTWWLRRHHC</sequence>
<dbReference type="GO" id="GO:1901098">
    <property type="term" value="P:positive regulation of autophagosome maturation"/>
    <property type="evidence" value="ECO:0007669"/>
    <property type="project" value="TreeGrafter"/>
</dbReference>